<dbReference type="RefSeq" id="XP_046068672.1">
    <property type="nucleotide sequence ID" value="XM_046214369.1"/>
</dbReference>
<proteinExistence type="predicted"/>
<dbReference type="AlphaFoldDB" id="A0AAD4KPR5"/>
<dbReference type="Pfam" id="PF11927">
    <property type="entry name" value="HODM_asu-like"/>
    <property type="match status" value="1"/>
</dbReference>
<dbReference type="Proteomes" id="UP001201262">
    <property type="component" value="Unassembled WGS sequence"/>
</dbReference>
<sequence>MLQDIGGLVEDDLLFLMPSEDGDGHAPKGFVTCFLNGFNTSKKLNLKLRDIHKPVPQYKERLEKNMDGFFDKLKVGNVVKRANVWLANLQWTIQNTDRPFISFENHLYEGEDTP</sequence>
<dbReference type="EMBL" id="JAJTJA010000010">
    <property type="protein sequence ID" value="KAH8692799.1"/>
    <property type="molecule type" value="Genomic_DNA"/>
</dbReference>
<organism evidence="1 2">
    <name type="scientific">Talaromyces proteolyticus</name>
    <dbReference type="NCBI Taxonomy" id="1131652"/>
    <lineage>
        <taxon>Eukaryota</taxon>
        <taxon>Fungi</taxon>
        <taxon>Dikarya</taxon>
        <taxon>Ascomycota</taxon>
        <taxon>Pezizomycotina</taxon>
        <taxon>Eurotiomycetes</taxon>
        <taxon>Eurotiomycetidae</taxon>
        <taxon>Eurotiales</taxon>
        <taxon>Trichocomaceae</taxon>
        <taxon>Talaromyces</taxon>
        <taxon>Talaromyces sect. Bacilispori</taxon>
    </lineage>
</organism>
<protein>
    <submittedName>
        <fullName evidence="1">Uncharacterized protein</fullName>
    </submittedName>
</protein>
<evidence type="ECO:0000313" key="2">
    <source>
        <dbReference type="Proteomes" id="UP001201262"/>
    </source>
</evidence>
<reference evidence="1" key="1">
    <citation type="submission" date="2021-12" db="EMBL/GenBank/DDBJ databases">
        <title>Convergent genome expansion in fungi linked to evolution of root-endophyte symbiosis.</title>
        <authorList>
            <consortium name="DOE Joint Genome Institute"/>
            <person name="Ke Y.-H."/>
            <person name="Bonito G."/>
            <person name="Liao H.-L."/>
            <person name="Looney B."/>
            <person name="Rojas-Flechas A."/>
            <person name="Nash J."/>
            <person name="Hameed K."/>
            <person name="Schadt C."/>
            <person name="Martin F."/>
            <person name="Crous P.W."/>
            <person name="Miettinen O."/>
            <person name="Magnuson J.K."/>
            <person name="Labbe J."/>
            <person name="Jacobson D."/>
            <person name="Doktycz M.J."/>
            <person name="Veneault-Fourrey C."/>
            <person name="Kuo A."/>
            <person name="Mondo S."/>
            <person name="Calhoun S."/>
            <person name="Riley R."/>
            <person name="Ohm R."/>
            <person name="LaButti K."/>
            <person name="Andreopoulos B."/>
            <person name="Pangilinan J."/>
            <person name="Nolan M."/>
            <person name="Tritt A."/>
            <person name="Clum A."/>
            <person name="Lipzen A."/>
            <person name="Daum C."/>
            <person name="Barry K."/>
            <person name="Grigoriev I.V."/>
            <person name="Vilgalys R."/>
        </authorList>
    </citation>
    <scope>NUCLEOTIDE SEQUENCE</scope>
    <source>
        <strain evidence="1">PMI_201</strain>
    </source>
</reference>
<evidence type="ECO:0000313" key="1">
    <source>
        <dbReference type="EMBL" id="KAH8692799.1"/>
    </source>
</evidence>
<dbReference type="InterPro" id="IPR021848">
    <property type="entry name" value="HODM_asu-like"/>
</dbReference>
<gene>
    <name evidence="1" type="ORF">BGW36DRAFT_362349</name>
</gene>
<accession>A0AAD4KPR5</accession>
<keyword evidence="2" id="KW-1185">Reference proteome</keyword>
<dbReference type="GeneID" id="70244656"/>
<comment type="caution">
    <text evidence="1">The sequence shown here is derived from an EMBL/GenBank/DDBJ whole genome shotgun (WGS) entry which is preliminary data.</text>
</comment>
<name>A0AAD4KPR5_9EURO</name>